<reference evidence="1" key="1">
    <citation type="submission" date="2022-10" db="EMBL/GenBank/DDBJ databases">
        <authorList>
            <person name="Koch H."/>
        </authorList>
    </citation>
    <scope>NUCLEOTIDE SEQUENCE</scope>
    <source>
        <strain evidence="1">DNF</strain>
    </source>
</reference>
<dbReference type="RefSeq" id="WP_289269628.1">
    <property type="nucleotide sequence ID" value="NZ_OX365700.1"/>
</dbReference>
<dbReference type="KEGG" id="nti:DNFV4_03319"/>
<dbReference type="Gene3D" id="2.30.42.10">
    <property type="match status" value="1"/>
</dbReference>
<name>A0AA86N1G0_9BACT</name>
<evidence type="ECO:0000313" key="1">
    <source>
        <dbReference type="EMBL" id="CAI4032889.1"/>
    </source>
</evidence>
<accession>A0AA86N1G0</accession>
<dbReference type="SUPFAM" id="SSF50156">
    <property type="entry name" value="PDZ domain-like"/>
    <property type="match status" value="1"/>
</dbReference>
<dbReference type="InterPro" id="IPR036034">
    <property type="entry name" value="PDZ_sf"/>
</dbReference>
<sequence length="160" mass="17106">MASFPRKAAGQEALPSGRAFFVAGVVLLTIVGGRLDAFAQASIKGCEMKEEEAMVLGEEFGIAVGPVDEEIQKQLKLQRAEGVVVFEVIGGTPADLAGIKVGAVVKEIDKIDIKTMSDFGCALQRAMKTENFTVGTYETADPSDPVGWGVNFHFVRILKD</sequence>
<dbReference type="EMBL" id="OX365700">
    <property type="protein sequence ID" value="CAI4032889.1"/>
    <property type="molecule type" value="Genomic_DNA"/>
</dbReference>
<proteinExistence type="predicted"/>
<evidence type="ECO:0000313" key="2">
    <source>
        <dbReference type="Proteomes" id="UP001179121"/>
    </source>
</evidence>
<dbReference type="AlphaFoldDB" id="A0AA86N1G0"/>
<dbReference type="Proteomes" id="UP001179121">
    <property type="component" value="Chromosome"/>
</dbReference>
<keyword evidence="2" id="KW-1185">Reference proteome</keyword>
<gene>
    <name evidence="1" type="ORF">DNFV4_03319</name>
</gene>
<protein>
    <submittedName>
        <fullName evidence="1">PDZ domain-containing protein</fullName>
    </submittedName>
</protein>
<organism evidence="1 2">
    <name type="scientific">Nitrospira tepida</name>
    <dbReference type="NCBI Taxonomy" id="2973512"/>
    <lineage>
        <taxon>Bacteria</taxon>
        <taxon>Pseudomonadati</taxon>
        <taxon>Nitrospirota</taxon>
        <taxon>Nitrospiria</taxon>
        <taxon>Nitrospirales</taxon>
        <taxon>Nitrospiraceae</taxon>
        <taxon>Nitrospira</taxon>
    </lineage>
</organism>